<organism evidence="3 4">
    <name type="scientific">Synchytrium endobioticum</name>
    <dbReference type="NCBI Taxonomy" id="286115"/>
    <lineage>
        <taxon>Eukaryota</taxon>
        <taxon>Fungi</taxon>
        <taxon>Fungi incertae sedis</taxon>
        <taxon>Chytridiomycota</taxon>
        <taxon>Chytridiomycota incertae sedis</taxon>
        <taxon>Chytridiomycetes</taxon>
        <taxon>Synchytriales</taxon>
        <taxon>Synchytriaceae</taxon>
        <taxon>Synchytrium</taxon>
    </lineage>
</organism>
<feature type="transmembrane region" description="Helical" evidence="2">
    <location>
        <begin position="685"/>
        <end position="713"/>
    </location>
</feature>
<evidence type="ECO:0008006" key="5">
    <source>
        <dbReference type="Google" id="ProtNLM"/>
    </source>
</evidence>
<comment type="caution">
    <text evidence="3">The sequence shown here is derived from an EMBL/GenBank/DDBJ whole genome shotgun (WGS) entry which is preliminary data.</text>
</comment>
<evidence type="ECO:0000256" key="1">
    <source>
        <dbReference type="SAM" id="MobiDB-lite"/>
    </source>
</evidence>
<feature type="transmembrane region" description="Helical" evidence="2">
    <location>
        <begin position="391"/>
        <end position="411"/>
    </location>
</feature>
<feature type="transmembrane region" description="Helical" evidence="2">
    <location>
        <begin position="486"/>
        <end position="504"/>
    </location>
</feature>
<evidence type="ECO:0000256" key="2">
    <source>
        <dbReference type="SAM" id="Phobius"/>
    </source>
</evidence>
<dbReference type="EMBL" id="QEAM01000213">
    <property type="protein sequence ID" value="TPX43658.1"/>
    <property type="molecule type" value="Genomic_DNA"/>
</dbReference>
<feature type="region of interest" description="Disordered" evidence="1">
    <location>
        <begin position="604"/>
        <end position="664"/>
    </location>
</feature>
<feature type="transmembrane region" description="Helical" evidence="2">
    <location>
        <begin position="246"/>
        <end position="271"/>
    </location>
</feature>
<evidence type="ECO:0000313" key="4">
    <source>
        <dbReference type="Proteomes" id="UP000320475"/>
    </source>
</evidence>
<dbReference type="PANTHER" id="PTHR34993:SF1">
    <property type="entry name" value="TRANSMEMBRANE PROTEIN"/>
    <property type="match status" value="1"/>
</dbReference>
<dbReference type="Proteomes" id="UP000320475">
    <property type="component" value="Unassembled WGS sequence"/>
</dbReference>
<feature type="transmembrane region" description="Helical" evidence="2">
    <location>
        <begin position="461"/>
        <end position="480"/>
    </location>
</feature>
<protein>
    <recommendedName>
        <fullName evidence="5">TRP C-terminal domain-containing protein</fullName>
    </recommendedName>
</protein>
<feature type="transmembrane region" description="Helical" evidence="2">
    <location>
        <begin position="62"/>
        <end position="81"/>
    </location>
</feature>
<name>A0A507CX21_9FUNG</name>
<dbReference type="OrthoDB" id="2152608at2759"/>
<proteinExistence type="predicted"/>
<reference evidence="3 4" key="1">
    <citation type="journal article" date="2019" name="Sci. Rep.">
        <title>Comparative genomics of chytrid fungi reveal insights into the obligate biotrophic and pathogenic lifestyle of Synchytrium endobioticum.</title>
        <authorList>
            <person name="van de Vossenberg B.T.L.H."/>
            <person name="Warris S."/>
            <person name="Nguyen H.D.T."/>
            <person name="van Gent-Pelzer M.P.E."/>
            <person name="Joly D.L."/>
            <person name="van de Geest H.C."/>
            <person name="Bonants P.J.M."/>
            <person name="Smith D.S."/>
            <person name="Levesque C.A."/>
            <person name="van der Lee T.A.J."/>
        </authorList>
    </citation>
    <scope>NUCLEOTIDE SEQUENCE [LARGE SCALE GENOMIC DNA]</scope>
    <source>
        <strain evidence="3 4">LEV6574</strain>
    </source>
</reference>
<feature type="transmembrane region" description="Helical" evidence="2">
    <location>
        <begin position="88"/>
        <end position="109"/>
    </location>
</feature>
<sequence length="851" mass="92631">MGALEIFQIVVNFAQHLSIITSFNISWPAQWTGILAVVRNMQLDLSVRFTQYVPAIDFRAQFIILTYLTPLLITSIMLIFFKTPQVVVWYGLLLGCLGALATGIALKFIPSTQFSVQTAISTDLMIAGGAGAGFLLLVALIVLFAKRQYKKRRRAKICAAADPTQAPTAADILNARSVSTVAMSNEIKPNLKLLASGSKYKIKPWWKILRNVIIAGTLLYGGLLLVGTTSNPYTDTYVSPVKAQAIGIAFGSILITFGSLLSYNVISGCFIAGRKLNKKMNSFFRKNMTQIALLAMVVLYIPQTTAIFNVFPCTFVTCSEGHEFVSNRFGLDAGSLSSSFLRNGANSTACTPCTFQSTCPAALASQLCPFTTDLRLNKDPSLSCISEMYPYYLPGALLLFFAATLGFPWLIHKLVSAVSQFLKDIPPLGATTQAESWLIHGCLSQNSCKALYYGYHYKWRFYNLNLVIQKFLVVAVYVFSVYHESAVAIVVACIHFAFFVSALYSRPYVNITEDVLSIACNALNALNAVISVLVAFQAPIPVNTIYAIATANIAVPVLTMLCGSYFERKLQRRIVGAHKSQLGTTAPPSKVQLAKERGRRVHFARHGPHDVTIRHRAPPLHDTTTSPMSREEGSYTVDPNSDSDSSDADPAAAPRHPAKTKPALTPEDKQLVELVKRLDAQLNVFLLRVLVQYFLVMGIAVFVAMCITGIGIIRLATDTTVVDSSSSYTNAAALAFELGGYATWSAFSSRCCCSPAPSTSRYANSSAALYEMWKCLPNADGAADAGNQLFYKMRKRYDAAIGSGLVLREYCATTFDTSVVCAEPALNSSGLVSVTLCPGVTLTSPQTADLW</sequence>
<feature type="transmembrane region" description="Helical" evidence="2">
    <location>
        <begin position="124"/>
        <end position="145"/>
    </location>
</feature>
<keyword evidence="2" id="KW-0812">Transmembrane</keyword>
<feature type="transmembrane region" description="Helical" evidence="2">
    <location>
        <begin position="208"/>
        <end position="226"/>
    </location>
</feature>
<accession>A0A507CX21</accession>
<dbReference type="AlphaFoldDB" id="A0A507CX21"/>
<evidence type="ECO:0000313" key="3">
    <source>
        <dbReference type="EMBL" id="TPX43658.1"/>
    </source>
</evidence>
<keyword evidence="2" id="KW-0472">Membrane</keyword>
<dbReference type="PANTHER" id="PTHR34993">
    <property type="entry name" value="TRANSMEMBRANE PROTEIN"/>
    <property type="match status" value="1"/>
</dbReference>
<keyword evidence="2" id="KW-1133">Transmembrane helix</keyword>
<dbReference type="VEuPathDB" id="FungiDB:SeMB42_g02298"/>
<feature type="transmembrane region" description="Helical" evidence="2">
    <location>
        <begin position="516"/>
        <end position="538"/>
    </location>
</feature>
<gene>
    <name evidence="3" type="ORF">SeLEV6574_g04923</name>
</gene>
<feature type="transmembrane region" description="Helical" evidence="2">
    <location>
        <begin position="291"/>
        <end position="311"/>
    </location>
</feature>
<feature type="transmembrane region" description="Helical" evidence="2">
    <location>
        <begin position="544"/>
        <end position="566"/>
    </location>
</feature>